<sequence length="65" mass="7130">MTLRDRYDAIDRTATAIENVLFVYTPVPDLLTPDEREADEQAASARVEAEVPGYSDTLPSLTTAS</sequence>
<feature type="region of interest" description="Disordered" evidence="1">
    <location>
        <begin position="36"/>
        <end position="65"/>
    </location>
</feature>
<organism evidence="3 4">
    <name type="scientific">Kitasatospora purpeofusca</name>
    <dbReference type="NCBI Taxonomy" id="67352"/>
    <lineage>
        <taxon>Bacteria</taxon>
        <taxon>Bacillati</taxon>
        <taxon>Actinomycetota</taxon>
        <taxon>Actinomycetes</taxon>
        <taxon>Kitasatosporales</taxon>
        <taxon>Streptomycetaceae</taxon>
        <taxon>Kitasatospora</taxon>
    </lineage>
</organism>
<name>A0ABZ1TXD2_9ACTN</name>
<dbReference type="EMBL" id="CP108110">
    <property type="protein sequence ID" value="WUQ82630.1"/>
    <property type="molecule type" value="Genomic_DNA"/>
</dbReference>
<accession>A0ABZ1TXD2</accession>
<evidence type="ECO:0000313" key="3">
    <source>
        <dbReference type="EMBL" id="WUQ83623.1"/>
    </source>
</evidence>
<gene>
    <name evidence="2" type="ORF">OHA16_06305</name>
    <name evidence="3" type="ORF">OHA16_11985</name>
</gene>
<protein>
    <submittedName>
        <fullName evidence="3">Uncharacterized protein</fullName>
    </submittedName>
</protein>
<proteinExistence type="predicted"/>
<evidence type="ECO:0000313" key="4">
    <source>
        <dbReference type="Proteomes" id="UP001432222"/>
    </source>
</evidence>
<dbReference type="EMBL" id="CP108110">
    <property type="protein sequence ID" value="WUQ83623.1"/>
    <property type="molecule type" value="Genomic_DNA"/>
</dbReference>
<dbReference type="RefSeq" id="WP_328953685.1">
    <property type="nucleotide sequence ID" value="NZ_CP108110.1"/>
</dbReference>
<evidence type="ECO:0000256" key="1">
    <source>
        <dbReference type="SAM" id="MobiDB-lite"/>
    </source>
</evidence>
<reference evidence="3" key="1">
    <citation type="submission" date="2022-10" db="EMBL/GenBank/DDBJ databases">
        <title>The complete genomes of actinobacterial strains from the NBC collection.</title>
        <authorList>
            <person name="Joergensen T.S."/>
            <person name="Alvarez Arevalo M."/>
            <person name="Sterndorff E.B."/>
            <person name="Faurdal D."/>
            <person name="Vuksanovic O."/>
            <person name="Mourched A.-S."/>
            <person name="Charusanti P."/>
            <person name="Shaw S."/>
            <person name="Blin K."/>
            <person name="Weber T."/>
        </authorList>
    </citation>
    <scope>NUCLEOTIDE SEQUENCE</scope>
    <source>
        <strain evidence="3">NBC_00222</strain>
    </source>
</reference>
<keyword evidence="4" id="KW-1185">Reference proteome</keyword>
<dbReference type="Proteomes" id="UP001432222">
    <property type="component" value="Chromosome"/>
</dbReference>
<evidence type="ECO:0000313" key="2">
    <source>
        <dbReference type="EMBL" id="WUQ82630.1"/>
    </source>
</evidence>